<evidence type="ECO:0000313" key="5">
    <source>
        <dbReference type="EMBL" id="PIK60956.1"/>
    </source>
</evidence>
<dbReference type="GO" id="GO:0031430">
    <property type="term" value="C:M band"/>
    <property type="evidence" value="ECO:0007669"/>
    <property type="project" value="TreeGrafter"/>
</dbReference>
<feature type="region of interest" description="Disordered" evidence="3">
    <location>
        <begin position="111"/>
        <end position="161"/>
    </location>
</feature>
<dbReference type="PANTHER" id="PTHR13817:SF151">
    <property type="entry name" value="TITIN"/>
    <property type="match status" value="1"/>
</dbReference>
<evidence type="ECO:0000313" key="6">
    <source>
        <dbReference type="Proteomes" id="UP000230750"/>
    </source>
</evidence>
<proteinExistence type="predicted"/>
<dbReference type="Proteomes" id="UP000230750">
    <property type="component" value="Unassembled WGS sequence"/>
</dbReference>
<feature type="region of interest" description="Disordered" evidence="3">
    <location>
        <begin position="508"/>
        <end position="535"/>
    </location>
</feature>
<dbReference type="FunFam" id="2.60.40.10:FF:000034">
    <property type="entry name" value="Titin isoform A"/>
    <property type="match status" value="8"/>
</dbReference>
<feature type="domain" description="Fibronectin type-III" evidence="4">
    <location>
        <begin position="311"/>
        <end position="406"/>
    </location>
</feature>
<organism evidence="5 6">
    <name type="scientific">Stichopus japonicus</name>
    <name type="common">Sea cucumber</name>
    <dbReference type="NCBI Taxonomy" id="307972"/>
    <lineage>
        <taxon>Eukaryota</taxon>
        <taxon>Metazoa</taxon>
        <taxon>Echinodermata</taxon>
        <taxon>Eleutherozoa</taxon>
        <taxon>Echinozoa</taxon>
        <taxon>Holothuroidea</taxon>
        <taxon>Aspidochirotacea</taxon>
        <taxon>Aspidochirotida</taxon>
        <taxon>Stichopodidae</taxon>
        <taxon>Apostichopus</taxon>
    </lineage>
</organism>
<dbReference type="Pfam" id="PF00041">
    <property type="entry name" value="fn3"/>
    <property type="match status" value="15"/>
</dbReference>
<protein>
    <submittedName>
        <fullName evidence="5">Putative titin</fullName>
    </submittedName>
</protein>
<feature type="domain" description="Fibronectin type-III" evidence="4">
    <location>
        <begin position="412"/>
        <end position="507"/>
    </location>
</feature>
<dbReference type="STRING" id="307972.A0A2G8LL22"/>
<feature type="region of interest" description="Disordered" evidence="3">
    <location>
        <begin position="1305"/>
        <end position="1359"/>
    </location>
</feature>
<feature type="region of interest" description="Disordered" evidence="3">
    <location>
        <begin position="1"/>
        <end position="63"/>
    </location>
</feature>
<feature type="domain" description="Fibronectin type-III" evidence="4">
    <location>
        <begin position="614"/>
        <end position="709"/>
    </location>
</feature>
<keyword evidence="1" id="KW-0677">Repeat</keyword>
<dbReference type="InterPro" id="IPR003961">
    <property type="entry name" value="FN3_dom"/>
</dbReference>
<dbReference type="GO" id="GO:0045214">
    <property type="term" value="P:sarcomere organization"/>
    <property type="evidence" value="ECO:0007669"/>
    <property type="project" value="TreeGrafter"/>
</dbReference>
<dbReference type="FunFam" id="2.60.40.10:FF:000127">
    <property type="entry name" value="titin isoform X1"/>
    <property type="match status" value="5"/>
</dbReference>
<feature type="region of interest" description="Disordered" evidence="3">
    <location>
        <begin position="828"/>
        <end position="850"/>
    </location>
</feature>
<keyword evidence="2" id="KW-0393">Immunoglobulin domain</keyword>
<feature type="domain" description="Fibronectin type-III" evidence="4">
    <location>
        <begin position="715"/>
        <end position="810"/>
    </location>
</feature>
<feature type="domain" description="Fibronectin type-III" evidence="4">
    <location>
        <begin position="829"/>
        <end position="924"/>
    </location>
</feature>
<feature type="domain" description="Fibronectin type-III" evidence="4">
    <location>
        <begin position="1031"/>
        <end position="1128"/>
    </location>
</feature>
<feature type="domain" description="Fibronectin type-III" evidence="4">
    <location>
        <begin position="1350"/>
        <end position="1445"/>
    </location>
</feature>
<dbReference type="PANTHER" id="PTHR13817">
    <property type="entry name" value="TITIN"/>
    <property type="match status" value="1"/>
</dbReference>
<feature type="region of interest" description="Disordered" evidence="3">
    <location>
        <begin position="387"/>
        <end position="434"/>
    </location>
</feature>
<feature type="domain" description="Fibronectin type-III" evidence="4">
    <location>
        <begin position="1250"/>
        <end position="1344"/>
    </location>
</feature>
<feature type="compositionally biased region" description="Basic and acidic residues" evidence="3">
    <location>
        <begin position="601"/>
        <end position="620"/>
    </location>
</feature>
<evidence type="ECO:0000256" key="1">
    <source>
        <dbReference type="ARBA" id="ARBA00022737"/>
    </source>
</evidence>
<feature type="domain" description="Fibronectin type-III" evidence="4">
    <location>
        <begin position="930"/>
        <end position="1025"/>
    </location>
</feature>
<dbReference type="CDD" id="cd00063">
    <property type="entry name" value="FN3"/>
    <property type="match status" value="15"/>
</dbReference>
<feature type="region of interest" description="Disordered" evidence="3">
    <location>
        <begin position="1722"/>
        <end position="1752"/>
    </location>
</feature>
<feature type="region of interest" description="Disordered" evidence="3">
    <location>
        <begin position="589"/>
        <end position="636"/>
    </location>
</feature>
<comment type="caution">
    <text evidence="5">The sequence shown here is derived from an EMBL/GenBank/DDBJ whole genome shotgun (WGS) entry which is preliminary data.</text>
</comment>
<feature type="domain" description="Fibronectin type-III" evidence="4">
    <location>
        <begin position="1651"/>
        <end position="1745"/>
    </location>
</feature>
<feature type="region of interest" description="Disordered" evidence="3">
    <location>
        <begin position="1526"/>
        <end position="1552"/>
    </location>
</feature>
<dbReference type="SMART" id="SM00060">
    <property type="entry name" value="FN3"/>
    <property type="match status" value="16"/>
</dbReference>
<dbReference type="PRINTS" id="PR00014">
    <property type="entry name" value="FNTYPEIII"/>
</dbReference>
<dbReference type="PROSITE" id="PS50853">
    <property type="entry name" value="FN3"/>
    <property type="match status" value="17"/>
</dbReference>
<feature type="domain" description="Fibronectin type-III" evidence="4">
    <location>
        <begin position="34"/>
        <end position="129"/>
    </location>
</feature>
<gene>
    <name evidence="5" type="ORF">BSL78_02131</name>
</gene>
<evidence type="ECO:0000256" key="2">
    <source>
        <dbReference type="ARBA" id="ARBA00023319"/>
    </source>
</evidence>
<accession>A0A2G8LL22</accession>
<reference evidence="5 6" key="1">
    <citation type="journal article" date="2017" name="PLoS Biol.">
        <title>The sea cucumber genome provides insights into morphological evolution and visceral regeneration.</title>
        <authorList>
            <person name="Zhang X."/>
            <person name="Sun L."/>
            <person name="Yuan J."/>
            <person name="Sun Y."/>
            <person name="Gao Y."/>
            <person name="Zhang L."/>
            <person name="Li S."/>
            <person name="Dai H."/>
            <person name="Hamel J.F."/>
            <person name="Liu C."/>
            <person name="Yu Y."/>
            <person name="Liu S."/>
            <person name="Lin W."/>
            <person name="Guo K."/>
            <person name="Jin S."/>
            <person name="Xu P."/>
            <person name="Storey K.B."/>
            <person name="Huan P."/>
            <person name="Zhang T."/>
            <person name="Zhou Y."/>
            <person name="Zhang J."/>
            <person name="Lin C."/>
            <person name="Li X."/>
            <person name="Xing L."/>
            <person name="Huo D."/>
            <person name="Sun M."/>
            <person name="Wang L."/>
            <person name="Mercier A."/>
            <person name="Li F."/>
            <person name="Yang H."/>
            <person name="Xiang J."/>
        </authorList>
    </citation>
    <scope>NUCLEOTIDE SEQUENCE [LARGE SCALE GENOMIC DNA]</scope>
    <source>
        <strain evidence="5">Shaxun</strain>
        <tissue evidence="5">Muscle</tissue>
    </source>
</reference>
<feature type="domain" description="Fibronectin type-III" evidence="4">
    <location>
        <begin position="1551"/>
        <end position="1645"/>
    </location>
</feature>
<name>A0A2G8LL22_STIJA</name>
<keyword evidence="6" id="KW-1185">Reference proteome</keyword>
<feature type="region of interest" description="Disordered" evidence="3">
    <location>
        <begin position="251"/>
        <end position="286"/>
    </location>
</feature>
<dbReference type="EMBL" id="MRZV01000044">
    <property type="protein sequence ID" value="PIK60956.1"/>
    <property type="molecule type" value="Genomic_DNA"/>
</dbReference>
<feature type="compositionally biased region" description="Basic and acidic residues" evidence="3">
    <location>
        <begin position="122"/>
        <end position="141"/>
    </location>
</feature>
<feature type="domain" description="Fibronectin type-III" evidence="4">
    <location>
        <begin position="513"/>
        <end position="608"/>
    </location>
</feature>
<dbReference type="InterPro" id="IPR036116">
    <property type="entry name" value="FN3_sf"/>
</dbReference>
<sequence length="1781" mass="195340">MEYQFRATAENKAGPGPVSEPSDLQKAKEAFARQPGKPEVTDFGPKEITITWTPPESDGGSPIIGYIIERKETSRPDGLRQPKNWFSETTFTVTGLTTDMEYQFRVTAENKARPGPVSEPSDLQKAKEAFDKPGKPGKPEVTDFGPKEITITWTPPESDGGSPIIGYIIEHKPGKPGKPEVTDFGPKEITITWTPPESDGGSPIIGYIIERKEITSTRWVKATKTLVSETTFTVTGLTTDMEYQFRVTAENKAGPGPASEPSDLQKAKEAFDKPGKPGKPEVTDFGPKEITITWTPPESDGGSPIIDMPGKPGKPEVTDFGPKEITITWTPPESDGGSPIIGYIIERKEKTSTRWVKATKQLVSETTFTVTGLTTDMEYQFRVTAENKAGPGPASEPSDLQKAKEAFDKPGKPGKPEVTDFGPKEITITWTPPESDGGSPIIGYIIERKEKTSTRWVKATKQLVSETTFTVTGLTTDMEYQFRVTAENKAGPGPVSEPSDLQKAKEAFDMPGKPGKPEVTDFGPKEITITWTPPESDGGSPIIGYIIERKEKTSTRWVKATKQLVSETTFTVTGLTTDMEYQFRVTAENKAGPGPASEPSDLQKAKEAFDKPGKPGKPEVTDFGPKEITITWTPPESDGGSPIIGYIIERKEKTSTRWVKATKQLVSETTFTVTGLTTDMEYQFRVTAENKAGPGPVSEPSDLQKAKEAFDKPGKPGKPEVTDFGPKEITITWTPPESDGGSPIIGYIIERKEKTSTRWVKATKQLVSETTFTVTGLTTDLEYQFRVTAENKAGPGPVSEPSDLQKAKEAFGMHLAILHLYLKKDKPGKPGKPEVTDFGPKEITITWTPPESDGGSPIIGYIIERKEKTSTRWVKATRELVPETTFTVTGLTTDMEYQFRVTAENKAGPGPASEPSDIQKAKLPFDVPSPPGKPNVVDIDSTSMTISWSPPESDGGSPVTGYFIEKKDKFTSRWTKVKETAISETVYTIVDLKEGTEYQFRVIAENKAGQSKPSEPSDLKVAKPPYDVPGPPGVPVISDIDRTKMTLTWMPPENDGGADIIGYIVERCEAGTKRWVKAHKDDLVSELTLQSLTSEKEWSMCSVSAQKMLLVLENLARQPHRPRLSLPMVMKFSTVITFNFLFCKDVPFAPERPAATNVDRTSIDVSWEPPKEDGGSPITGYIVEKRDTSRDRWSPVNKSPIPDTSYLVTGLLEGNQYEFRVRAVNKAGQSQPSVPCEPIKAKLPFDTPGQMEKPTVSDITESTVNLSWKPPSDNGGADVTDYIIEKKDRYSARWSKVDEVPGDQTDLKATGLKEGEEYQFRVTPKNKAGEGKPSPPVSATPKSKFDVPEAPGKPEATEVSPSVITLTWTPPENDGGTPVTGYILETKGRFTTRWTKVSRDQIQNTTFTVKNLTENEEYQYRVIAVNKKGESQPSKPSELIKAAYPFKKTRFNQSSCYRRYIRGQRYSSLERPDSDGGSDITDYIIEKKDKFSPRWTKVAQVPGEQTTMKVDKLKKGDDYEFRVTPVNKAGEGKPSTPVSATPKAPYEAPSAPGVPVVEEVTADSATLSWSPPDDDGGSDITDYIIEKKDRFSPRWSTVAQVPSDQTDLKVDKLKEGDDYQFRVTPVNKAGEGKASSPISVTPKAPYVTPGAPESPEVESVTEGSASLKWAPPKDDGGSDITDYIIEKKDKFSPRWSKVAEVPADQTELTVNKLKEGEEYQFRVTPKNKAGEGKPSSPVTATPKAPYTVPGATNEPVVEDITADSVNLAWSPPKEDGGAGHH</sequence>
<feature type="compositionally biased region" description="Basic and acidic residues" evidence="3">
    <location>
        <begin position="399"/>
        <end position="418"/>
    </location>
</feature>
<feature type="domain" description="Fibronectin type-III" evidence="4">
    <location>
        <begin position="1149"/>
        <end position="1244"/>
    </location>
</feature>
<dbReference type="Gene3D" id="2.60.40.10">
    <property type="entry name" value="Immunoglobulins"/>
    <property type="match status" value="18"/>
</dbReference>
<feature type="domain" description="Fibronectin type-III" evidence="4">
    <location>
        <begin position="1"/>
        <end position="30"/>
    </location>
</feature>
<evidence type="ECO:0000256" key="3">
    <source>
        <dbReference type="SAM" id="MobiDB-lite"/>
    </source>
</evidence>
<dbReference type="OrthoDB" id="504170at2759"/>
<feature type="region of interest" description="Disordered" evidence="3">
    <location>
        <begin position="1007"/>
        <end position="1034"/>
    </location>
</feature>
<feature type="domain" description="Fibronectin type-III" evidence="4">
    <location>
        <begin position="1449"/>
        <end position="1545"/>
    </location>
</feature>
<evidence type="ECO:0000259" key="4">
    <source>
        <dbReference type="PROSITE" id="PS50853"/>
    </source>
</evidence>
<dbReference type="InterPro" id="IPR013783">
    <property type="entry name" value="Ig-like_fold"/>
</dbReference>
<feature type="compositionally biased region" description="Basic and acidic residues" evidence="3">
    <location>
        <begin position="263"/>
        <end position="282"/>
    </location>
</feature>
<feature type="region of interest" description="Disordered" evidence="3">
    <location>
        <begin position="708"/>
        <end position="736"/>
    </location>
</feature>
<feature type="region of interest" description="Disordered" evidence="3">
    <location>
        <begin position="1624"/>
        <end position="1680"/>
    </location>
</feature>
<dbReference type="InterPro" id="IPR050964">
    <property type="entry name" value="Striated_Muscle_Regulatory"/>
</dbReference>
<dbReference type="SUPFAM" id="SSF49265">
    <property type="entry name" value="Fibronectin type III"/>
    <property type="match status" value="11"/>
</dbReference>
<feature type="compositionally biased region" description="Basic and acidic residues" evidence="3">
    <location>
        <begin position="708"/>
        <end position="721"/>
    </location>
</feature>
<feature type="domain" description="Fibronectin type-III" evidence="4">
    <location>
        <begin position="175"/>
        <end position="270"/>
    </location>
</feature>